<accession>A0ABV1AIF4</accession>
<gene>
    <name evidence="5" type="ORF">WMO75_06275</name>
</gene>
<proteinExistence type="inferred from homology"/>
<evidence type="ECO:0000259" key="4">
    <source>
        <dbReference type="PROSITE" id="PS50126"/>
    </source>
</evidence>
<keyword evidence="6" id="KW-1185">Reference proteome</keyword>
<evidence type="ECO:0000256" key="2">
    <source>
        <dbReference type="ARBA" id="ARBA00022980"/>
    </source>
</evidence>
<dbReference type="Gene3D" id="2.40.50.140">
    <property type="entry name" value="Nucleic acid-binding proteins"/>
    <property type="match status" value="3"/>
</dbReference>
<comment type="similarity">
    <text evidence="1">Belongs to the bacterial ribosomal protein bS1 family.</text>
</comment>
<name>A0ABV1AIF4_9FIRM</name>
<organism evidence="5 6">
    <name type="scientific">Blautia intestinihominis</name>
    <dbReference type="NCBI Taxonomy" id="3133152"/>
    <lineage>
        <taxon>Bacteria</taxon>
        <taxon>Bacillati</taxon>
        <taxon>Bacillota</taxon>
        <taxon>Clostridia</taxon>
        <taxon>Lachnospirales</taxon>
        <taxon>Lachnospiraceae</taxon>
        <taxon>Blautia</taxon>
    </lineage>
</organism>
<comment type="caution">
    <text evidence="5">The sequence shown here is derived from an EMBL/GenBank/DDBJ whole genome shotgun (WGS) entry which is preliminary data.</text>
</comment>
<dbReference type="PANTHER" id="PTHR10724:SF7">
    <property type="entry name" value="SMALL RIBOSOMAL SUBUNIT PROTEIN BS1C"/>
    <property type="match status" value="1"/>
</dbReference>
<feature type="domain" description="S1 motif" evidence="4">
    <location>
        <begin position="22"/>
        <end position="91"/>
    </location>
</feature>
<dbReference type="EMBL" id="JBBMEI010000014">
    <property type="protein sequence ID" value="MEQ2357950.1"/>
    <property type="molecule type" value="Genomic_DNA"/>
</dbReference>
<feature type="domain" description="S1 motif" evidence="4">
    <location>
        <begin position="196"/>
        <end position="263"/>
    </location>
</feature>
<dbReference type="CDD" id="cd04465">
    <property type="entry name" value="S1_RPS1_repeat_ec2_hs2"/>
    <property type="match status" value="1"/>
</dbReference>
<keyword evidence="3" id="KW-0687">Ribonucleoprotein</keyword>
<dbReference type="RefSeq" id="WP_118698514.1">
    <property type="nucleotide sequence ID" value="NZ_JBBMEI010000014.1"/>
</dbReference>
<evidence type="ECO:0000256" key="3">
    <source>
        <dbReference type="ARBA" id="ARBA00023274"/>
    </source>
</evidence>
<dbReference type="CDD" id="cd05692">
    <property type="entry name" value="S1_RPS1_repeat_hs4"/>
    <property type="match status" value="1"/>
</dbReference>
<evidence type="ECO:0000256" key="1">
    <source>
        <dbReference type="ARBA" id="ARBA00006767"/>
    </source>
</evidence>
<dbReference type="Proteomes" id="UP001446032">
    <property type="component" value="Unassembled WGS sequence"/>
</dbReference>
<reference evidence="5 6" key="1">
    <citation type="submission" date="2024-03" db="EMBL/GenBank/DDBJ databases">
        <title>Human intestinal bacterial collection.</title>
        <authorList>
            <person name="Pauvert C."/>
            <person name="Hitch T.C.A."/>
            <person name="Clavel T."/>
        </authorList>
    </citation>
    <scope>NUCLEOTIDE SEQUENCE [LARGE SCALE GENOMIC DNA]</scope>
    <source>
        <strain evidence="5 6">CLA-AA-H95</strain>
    </source>
</reference>
<dbReference type="PRINTS" id="PR00681">
    <property type="entry name" value="RIBOSOMALS1"/>
</dbReference>
<dbReference type="PROSITE" id="PS50126">
    <property type="entry name" value="S1"/>
    <property type="match status" value="3"/>
</dbReference>
<protein>
    <submittedName>
        <fullName evidence="5">S1 RNA-binding domain-containing protein</fullName>
    </submittedName>
</protein>
<dbReference type="SUPFAM" id="SSF50249">
    <property type="entry name" value="Nucleic acid-binding proteins"/>
    <property type="match status" value="3"/>
</dbReference>
<dbReference type="InterPro" id="IPR012340">
    <property type="entry name" value="NA-bd_OB-fold"/>
</dbReference>
<sequence length="301" mass="33035">MSESMKDYEKELEASMKTIEEGDILTGTVISVDEKEVILDLKYYAEGVIPAENFSREPGFNLKENVQEGDEIQATVIRKDDGNGNILLSRVEAVDVLAWDKLKELKESGEVLDVVVKGITNAGVIAYVEGVRGFIPASKLALGYVEDTEAYLNKPIQVQVIDVDKESKKLILSAKEILREKAEEERRNKVSNLEIGLITEGTVESLQPYGAFVDLGNGLSGLVHISQICEKRIKKPSEVLAVGDKVKVKVTAIKDGKLSLSIKEASDMMAKEIEEEVYEVPDAGEEATTTLGSLFANIKLD</sequence>
<evidence type="ECO:0000313" key="6">
    <source>
        <dbReference type="Proteomes" id="UP001446032"/>
    </source>
</evidence>
<dbReference type="PANTHER" id="PTHR10724">
    <property type="entry name" value="30S RIBOSOMAL PROTEIN S1"/>
    <property type="match status" value="1"/>
</dbReference>
<dbReference type="CDD" id="cd05687">
    <property type="entry name" value="S1_RPS1_repeat_ec1_hs1"/>
    <property type="match status" value="1"/>
</dbReference>
<dbReference type="InterPro" id="IPR050437">
    <property type="entry name" value="Ribos_protein_bS1-like"/>
</dbReference>
<evidence type="ECO:0000313" key="5">
    <source>
        <dbReference type="EMBL" id="MEQ2357950.1"/>
    </source>
</evidence>
<feature type="domain" description="S1 motif" evidence="4">
    <location>
        <begin position="109"/>
        <end position="175"/>
    </location>
</feature>
<keyword evidence="2" id="KW-0689">Ribosomal protein</keyword>
<dbReference type="Pfam" id="PF00575">
    <property type="entry name" value="S1"/>
    <property type="match status" value="3"/>
</dbReference>
<dbReference type="InterPro" id="IPR003029">
    <property type="entry name" value="S1_domain"/>
</dbReference>
<dbReference type="SMART" id="SM00316">
    <property type="entry name" value="S1"/>
    <property type="match status" value="3"/>
</dbReference>
<dbReference type="InterPro" id="IPR035104">
    <property type="entry name" value="Ribosomal_protein_S1-like"/>
</dbReference>